<dbReference type="CDD" id="cd22191">
    <property type="entry name" value="DPBB_RlpA_EXP_N-like"/>
    <property type="match status" value="2"/>
</dbReference>
<reference evidence="6" key="1">
    <citation type="journal article" date="2019" name="bioRxiv">
        <title>Genomics, evolutionary history and diagnostics of the Alternaria alternata species group including apple and Asian pear pathotypes.</title>
        <authorList>
            <person name="Armitage A.D."/>
            <person name="Cockerton H.M."/>
            <person name="Sreenivasaprasad S."/>
            <person name="Woodhall J.W."/>
            <person name="Lane C.R."/>
            <person name="Harrison R.J."/>
            <person name="Clarkson J.P."/>
        </authorList>
    </citation>
    <scope>NUCLEOTIDE SEQUENCE [LARGE SCALE GENOMIC DNA]</scope>
    <source>
        <strain evidence="6">FERA 1177</strain>
    </source>
</reference>
<keyword evidence="1" id="KW-0732">Signal</keyword>
<dbReference type="SUPFAM" id="SSF50685">
    <property type="entry name" value="Barwin-like endoglucanases"/>
    <property type="match status" value="2"/>
</dbReference>
<evidence type="ECO:0000259" key="4">
    <source>
        <dbReference type="Pfam" id="PF03330"/>
    </source>
</evidence>
<dbReference type="PANTHER" id="PTHR31836:SF28">
    <property type="entry name" value="SRCR DOMAIN-CONTAINING PROTEIN-RELATED"/>
    <property type="match status" value="1"/>
</dbReference>
<gene>
    <name evidence="5" type="ORF">AA0117_g745</name>
</gene>
<dbReference type="Pfam" id="PF03330">
    <property type="entry name" value="DPBB_1"/>
    <property type="match status" value="1"/>
</dbReference>
<dbReference type="InterPro" id="IPR051477">
    <property type="entry name" value="Expansin_CellWall"/>
</dbReference>
<name>A0A4Q4NXZ8_ALTAL</name>
<evidence type="ECO:0000313" key="5">
    <source>
        <dbReference type="EMBL" id="RYN84164.1"/>
    </source>
</evidence>
<feature type="region of interest" description="Disordered" evidence="2">
    <location>
        <begin position="818"/>
        <end position="882"/>
    </location>
</feature>
<feature type="region of interest" description="Disordered" evidence="2">
    <location>
        <begin position="589"/>
        <end position="619"/>
    </location>
</feature>
<dbReference type="Gene3D" id="2.40.40.10">
    <property type="entry name" value="RlpA-like domain"/>
    <property type="match status" value="2"/>
</dbReference>
<feature type="region of interest" description="Disordered" evidence="2">
    <location>
        <begin position="1"/>
        <end position="45"/>
    </location>
</feature>
<dbReference type="Proteomes" id="UP000291422">
    <property type="component" value="Unassembled WGS sequence"/>
</dbReference>
<feature type="compositionally biased region" description="Polar residues" evidence="2">
    <location>
        <begin position="19"/>
        <end position="31"/>
    </location>
</feature>
<evidence type="ECO:0000256" key="1">
    <source>
        <dbReference type="ARBA" id="ARBA00022729"/>
    </source>
</evidence>
<evidence type="ECO:0000256" key="3">
    <source>
        <dbReference type="SAM" id="Phobius"/>
    </source>
</evidence>
<feature type="region of interest" description="Disordered" evidence="2">
    <location>
        <begin position="341"/>
        <end position="363"/>
    </location>
</feature>
<feature type="transmembrane region" description="Helical" evidence="3">
    <location>
        <begin position="112"/>
        <end position="137"/>
    </location>
</feature>
<feature type="region of interest" description="Disordered" evidence="2">
    <location>
        <begin position="930"/>
        <end position="953"/>
    </location>
</feature>
<evidence type="ECO:0000256" key="2">
    <source>
        <dbReference type="SAM" id="MobiDB-lite"/>
    </source>
</evidence>
<keyword evidence="3" id="KW-1133">Transmembrane helix</keyword>
<keyword evidence="3" id="KW-0812">Transmembrane</keyword>
<dbReference type="PANTHER" id="PTHR31836">
    <property type="match status" value="1"/>
</dbReference>
<evidence type="ECO:0000313" key="6">
    <source>
        <dbReference type="Proteomes" id="UP000291422"/>
    </source>
</evidence>
<proteinExistence type="predicted"/>
<feature type="domain" description="RlpA-like protein double-psi beta-barrel" evidence="4">
    <location>
        <begin position="214"/>
        <end position="255"/>
    </location>
</feature>
<dbReference type="VEuPathDB" id="FungiDB:CC77DRAFT_1091889"/>
<feature type="compositionally biased region" description="Low complexity" evidence="2">
    <location>
        <begin position="853"/>
        <end position="882"/>
    </location>
</feature>
<sequence>MNTPVIPRKPLPEPAQAYFNDSNHSTATFGSQWAAPSPPGQQTKDANTVTTLPREVPSPDDKPVYPRRRYGLGCGIFAGIKTSTFGSTLSRHFNNFLPPHQRYFNNYINRRTLLIMIGITFASVLALIIGLAAGLSIGSNNNALPPPKGAQTTGEMTFYNPALGACGTNHGDGDAVMAISHVIWDENQVGPNPNTNPLCGKKIRAHRIDERTGKDASIMVTIVDRCVGCDRNNIDVSPAMFAKLADKDKGRVNVEWSWAGLCRTARISMPTKLQRERSFKSSAGGRRYAISNPIPVNESTSPISAEFPALASKFEKELPSTPGTLYPNILPLNFSEGKTFDQDRHIGSGLPQHSSAEKVEDKTDKKRSKYVSSAYSELVFGDKDLCKDSFSAFKQGPYNTLPRTAASETKDNSAGLGVIEVPLKSSALEGSREMTEKSHKQKVSDFKRDSTWYCTLCWLTILTLVVGILAALSHAKSASLEKEVKGMRASKTLSLSSALPSMESSALRRATSIEPQLESNSASVILLTSFLETSETPIPSPTPTSTLKPSSVRPSRSSASSSLQISSFLQNADIDGNLVRRSGYLVRHEDAPPGDILTLHSDLDRREDSGDCEDTTTTTTTTLTTTITSTLRTSEPVASSARSNFASSQLLEPKPTKAGSECMTNTVIYTASLSTSVLSYEMNFPSTITSSATVDSTLSPDMTPSPTTSPAVETLREDTAVVSASSSAIARRLVAPLAWKNLHNLRRFLPLVSEYENETQQTRHLVPSITVRPTTTTTHPAQSNNAGTIAQLIGIAISNAAARRQALHWIVTGESTSALPSKTHERRQSPSRSPFPLDVDTGTMSGRPLVRLPSSVPPTSSKKPTVCTAVKSKTSSSGTVSSIPSISLQQNALANTNPGSAISPTVPVSTSVRTLLVSFTSMLYSVSVSPSPLKPEVPPTSATVTPGSEIGVLPEHPSLTPPSEWTISMLTYSTQAASYTSLRTMPNNAVGTPPVYTGPHLAKDWPNLFPFPIPTGYVAPNIVPADPQVGQLTYFNPGLGACGSPSMTSNELAIAISWELFDMGREIGGSSLEEGWKSDGVNPDGKLGDSIDQSSSALCNQGIRAWIGDESGERLVEQEFVVRDRCEGCNVSDLDIQPDIYSKHWDGLGNGRIQVTWEWMQEAPTGVPA</sequence>
<dbReference type="AlphaFoldDB" id="A0A4Q4NXZ8"/>
<dbReference type="InterPro" id="IPR036908">
    <property type="entry name" value="RlpA-like_sf"/>
</dbReference>
<comment type="caution">
    <text evidence="5">The sequence shown here is derived from an EMBL/GenBank/DDBJ whole genome shotgun (WGS) entry which is preliminary data.</text>
</comment>
<organism evidence="5 6">
    <name type="scientific">Alternaria alternata</name>
    <name type="common">Alternaria rot fungus</name>
    <name type="synonym">Torula alternata</name>
    <dbReference type="NCBI Taxonomy" id="5599"/>
    <lineage>
        <taxon>Eukaryota</taxon>
        <taxon>Fungi</taxon>
        <taxon>Dikarya</taxon>
        <taxon>Ascomycota</taxon>
        <taxon>Pezizomycotina</taxon>
        <taxon>Dothideomycetes</taxon>
        <taxon>Pleosporomycetidae</taxon>
        <taxon>Pleosporales</taxon>
        <taxon>Pleosporineae</taxon>
        <taxon>Pleosporaceae</taxon>
        <taxon>Alternaria</taxon>
        <taxon>Alternaria sect. Alternaria</taxon>
        <taxon>Alternaria alternata complex</taxon>
    </lineage>
</organism>
<accession>A0A4Q4NXZ8</accession>
<keyword evidence="3" id="KW-0472">Membrane</keyword>
<dbReference type="EMBL" id="PDXD01000001">
    <property type="protein sequence ID" value="RYN84164.1"/>
    <property type="molecule type" value="Genomic_DNA"/>
</dbReference>
<dbReference type="InterPro" id="IPR009009">
    <property type="entry name" value="RlpA-like_DPBB"/>
</dbReference>
<protein>
    <recommendedName>
        <fullName evidence="4">RlpA-like protein double-psi beta-barrel domain-containing protein</fullName>
    </recommendedName>
</protein>
<dbReference type="VEuPathDB" id="FungiDB:CC77DRAFT_618458"/>
<feature type="region of interest" description="Disordered" evidence="2">
    <location>
        <begin position="534"/>
        <end position="559"/>
    </location>
</feature>